<evidence type="ECO:0000259" key="1">
    <source>
        <dbReference type="Pfam" id="PF05161"/>
    </source>
</evidence>
<accession>A0A517NAM0</accession>
<evidence type="ECO:0000313" key="4">
    <source>
        <dbReference type="Proteomes" id="UP000318538"/>
    </source>
</evidence>
<evidence type="ECO:0000313" key="3">
    <source>
        <dbReference type="EMBL" id="QDT04172.1"/>
    </source>
</evidence>
<dbReference type="InterPro" id="IPR038614">
    <property type="entry name" value="GK_N_sf"/>
</dbReference>
<dbReference type="GO" id="GO:0008887">
    <property type="term" value="F:glycerate kinase activity"/>
    <property type="evidence" value="ECO:0007669"/>
    <property type="project" value="InterPro"/>
</dbReference>
<name>A0A517NAM0_9BACT</name>
<dbReference type="InterPro" id="IPR037035">
    <property type="entry name" value="GK-like_C_sf"/>
</dbReference>
<evidence type="ECO:0000259" key="2">
    <source>
        <dbReference type="Pfam" id="PF13660"/>
    </source>
</evidence>
<dbReference type="Pfam" id="PF13660">
    <property type="entry name" value="DUF4147"/>
    <property type="match status" value="1"/>
</dbReference>
<dbReference type="FunFam" id="3.40.1480.10:FF:000002">
    <property type="entry name" value="Glycerate kinase"/>
    <property type="match status" value="1"/>
</dbReference>
<dbReference type="PANTHER" id="PTHR12227">
    <property type="entry name" value="GLYCERATE KINASE"/>
    <property type="match status" value="1"/>
</dbReference>
<dbReference type="InterPro" id="IPR007835">
    <property type="entry name" value="MOFRL"/>
</dbReference>
<feature type="domain" description="MOFRL" evidence="1">
    <location>
        <begin position="359"/>
        <end position="473"/>
    </location>
</feature>
<dbReference type="Proteomes" id="UP000318538">
    <property type="component" value="Chromosome"/>
</dbReference>
<dbReference type="EMBL" id="CP036525">
    <property type="protein sequence ID" value="QDT04172.1"/>
    <property type="molecule type" value="Genomic_DNA"/>
</dbReference>
<dbReference type="SUPFAM" id="SSF82544">
    <property type="entry name" value="GckA/TtuD-like"/>
    <property type="match status" value="1"/>
</dbReference>
<proteinExistence type="predicted"/>
<feature type="domain" description="MOFRL-associated" evidence="2">
    <location>
        <begin position="19"/>
        <end position="266"/>
    </location>
</feature>
<dbReference type="Gene3D" id="3.40.50.10180">
    <property type="entry name" value="Glycerate kinase, MOFRL-like N-terminal domain"/>
    <property type="match status" value="1"/>
</dbReference>
<dbReference type="OrthoDB" id="9766552at2"/>
<dbReference type="EC" id="1.1.1.81" evidence="3"/>
<keyword evidence="3" id="KW-0670">Pyruvate</keyword>
<dbReference type="GO" id="GO:0016618">
    <property type="term" value="F:hydroxypyruvate reductase [NAD(P)H] activity"/>
    <property type="evidence" value="ECO:0007669"/>
    <property type="project" value="UniProtKB-EC"/>
</dbReference>
<dbReference type="Gene3D" id="3.40.1480.10">
    <property type="entry name" value="MOFRL domain"/>
    <property type="match status" value="1"/>
</dbReference>
<protein>
    <submittedName>
        <fullName evidence="3">Hydroxypyruvate reductase</fullName>
        <ecNumber evidence="3">1.1.1.81</ecNumber>
    </submittedName>
</protein>
<dbReference type="GO" id="GO:0005737">
    <property type="term" value="C:cytoplasm"/>
    <property type="evidence" value="ECO:0007669"/>
    <property type="project" value="TreeGrafter"/>
</dbReference>
<dbReference type="Pfam" id="PF05161">
    <property type="entry name" value="MOFRL"/>
    <property type="match status" value="1"/>
</dbReference>
<dbReference type="AlphaFoldDB" id="A0A517NAM0"/>
<dbReference type="InterPro" id="IPR025286">
    <property type="entry name" value="MOFRL_assoc_dom"/>
</dbReference>
<reference evidence="3 4" key="1">
    <citation type="submission" date="2019-02" db="EMBL/GenBank/DDBJ databases">
        <title>Deep-cultivation of Planctomycetes and their phenomic and genomic characterization uncovers novel biology.</title>
        <authorList>
            <person name="Wiegand S."/>
            <person name="Jogler M."/>
            <person name="Boedeker C."/>
            <person name="Pinto D."/>
            <person name="Vollmers J."/>
            <person name="Rivas-Marin E."/>
            <person name="Kohn T."/>
            <person name="Peeters S.H."/>
            <person name="Heuer A."/>
            <person name="Rast P."/>
            <person name="Oberbeckmann S."/>
            <person name="Bunk B."/>
            <person name="Jeske O."/>
            <person name="Meyerdierks A."/>
            <person name="Storesund J.E."/>
            <person name="Kallscheuer N."/>
            <person name="Luecker S."/>
            <person name="Lage O.M."/>
            <person name="Pohl T."/>
            <person name="Merkel B.J."/>
            <person name="Hornburger P."/>
            <person name="Mueller R.-W."/>
            <person name="Bruemmer F."/>
            <person name="Labrenz M."/>
            <person name="Spormann A.M."/>
            <person name="Op den Camp H."/>
            <person name="Overmann J."/>
            <person name="Amann R."/>
            <person name="Jetten M.S.M."/>
            <person name="Mascher T."/>
            <person name="Medema M.H."/>
            <person name="Devos D.P."/>
            <person name="Kaster A.-K."/>
            <person name="Ovreas L."/>
            <person name="Rohde M."/>
            <person name="Galperin M.Y."/>
            <person name="Jogler C."/>
        </authorList>
    </citation>
    <scope>NUCLEOTIDE SEQUENCE [LARGE SCALE GENOMIC DNA]</scope>
    <source>
        <strain evidence="3 4">K22_7</strain>
    </source>
</reference>
<keyword evidence="4" id="KW-1185">Reference proteome</keyword>
<dbReference type="InterPro" id="IPR039760">
    <property type="entry name" value="MOFRL_protein"/>
</dbReference>
<keyword evidence="3" id="KW-0560">Oxidoreductase</keyword>
<dbReference type="PANTHER" id="PTHR12227:SF0">
    <property type="entry name" value="GLYCERATE KINASE"/>
    <property type="match status" value="1"/>
</dbReference>
<organism evidence="3 4">
    <name type="scientific">Rubripirellula lacrimiformis</name>
    <dbReference type="NCBI Taxonomy" id="1930273"/>
    <lineage>
        <taxon>Bacteria</taxon>
        <taxon>Pseudomonadati</taxon>
        <taxon>Planctomycetota</taxon>
        <taxon>Planctomycetia</taxon>
        <taxon>Pirellulales</taxon>
        <taxon>Pirellulaceae</taxon>
        <taxon>Rubripirellula</taxon>
    </lineage>
</organism>
<gene>
    <name evidence="3" type="primary">ttuD</name>
    <name evidence="3" type="ORF">K227x_25610</name>
</gene>
<dbReference type="KEGG" id="rlc:K227x_25610"/>
<sequence>MRSAKYQELWPVNKPRQDATEIWTAGVDSVRAEGLVRREVQVDGDVLSIHGHAFDRSDFDRIVVVGAGKAAVAMATGFVGSAAAWRPITGWVNAPEGTMADAPSDQQVGGIRLHPARPAGVNEPTPAGVLGTGRILDLVAAASPRDLCVALISGGGSALMPAPADGVLLADKLAVTRFLSSAGADIVQLNTVRKHLSAVKGGGILRRCRAGHLVTLVLSDVLGDPLDLIASGPTVADTSTAKDAIDVLRRFDPDRELPAAIYQTLEAKQQAADAVALDNVAGAVTDPSIGREVPNSVFVIGNNAVAVDEAGIQAESLGYNHVMQVARQCEGAAEDVGHHLAKMIVGMLRSDPADHRLDCLITGGEPVVALAPPETRGRGGRNQQLVLAAYEALLKIGLRSEEWDRLCLLSGGTDGEDGPTDAAGAILDGDVHRRAQALEWNVADTLARNDAYTFFDAAGGLLITGPTGTNVCDVRVALVSPPN</sequence>